<evidence type="ECO:0000256" key="6">
    <source>
        <dbReference type="ARBA" id="ARBA00023136"/>
    </source>
</evidence>
<feature type="transmembrane region" description="Helical" evidence="8">
    <location>
        <begin position="16"/>
        <end position="35"/>
    </location>
</feature>
<proteinExistence type="inferred from homology"/>
<dbReference type="Pfam" id="PF09335">
    <property type="entry name" value="VTT_dom"/>
    <property type="match status" value="1"/>
</dbReference>
<comment type="caution">
    <text evidence="10">The sequence shown here is derived from an EMBL/GenBank/DDBJ whole genome shotgun (WGS) entry which is preliminary data.</text>
</comment>
<evidence type="ECO:0000256" key="4">
    <source>
        <dbReference type="ARBA" id="ARBA00022692"/>
    </source>
</evidence>
<accession>A0ABV0IJY4</accession>
<protein>
    <submittedName>
        <fullName evidence="10">DedA family protein</fullName>
    </submittedName>
</protein>
<keyword evidence="11" id="KW-1185">Reference proteome</keyword>
<evidence type="ECO:0000256" key="5">
    <source>
        <dbReference type="ARBA" id="ARBA00022989"/>
    </source>
</evidence>
<sequence length="227" mass="24319">MFELIEEAVLHAAGQWWVLLAVYLLCTIDGFFPVVPSESVIVALASISGTADTVSLWWVWLIGALGAITGDQIAYSLGRTIGIERFRWMRTRSVRRAVGSARRALDSHGAMVICTARYIPGGRVAVNYTAGATGYPRLRFTLLDVFAAFLWSAYSIGIAKATTGWLDNTLLQIMVAVVAAAAVGWVADLVLKRVLARLASRHAAAEPVGQAGQAEKSSAPAVDSARD</sequence>
<keyword evidence="5 8" id="KW-1133">Transmembrane helix</keyword>
<evidence type="ECO:0000256" key="7">
    <source>
        <dbReference type="SAM" id="MobiDB-lite"/>
    </source>
</evidence>
<dbReference type="RefSeq" id="WP_347921071.1">
    <property type="nucleotide sequence ID" value="NZ_JBDXMX010000005.1"/>
</dbReference>
<keyword evidence="4 8" id="KW-0812">Transmembrane</keyword>
<dbReference type="InterPro" id="IPR032816">
    <property type="entry name" value="VTT_dom"/>
</dbReference>
<feature type="region of interest" description="Disordered" evidence="7">
    <location>
        <begin position="206"/>
        <end position="227"/>
    </location>
</feature>
<keyword evidence="3" id="KW-1003">Cell membrane</keyword>
<organism evidence="10 11">
    <name type="scientific">Citricoccus nitrophenolicus</name>
    <dbReference type="NCBI Taxonomy" id="863575"/>
    <lineage>
        <taxon>Bacteria</taxon>
        <taxon>Bacillati</taxon>
        <taxon>Actinomycetota</taxon>
        <taxon>Actinomycetes</taxon>
        <taxon>Micrococcales</taxon>
        <taxon>Micrococcaceae</taxon>
        <taxon>Citricoccus</taxon>
    </lineage>
</organism>
<feature type="transmembrane region" description="Helical" evidence="8">
    <location>
        <begin position="55"/>
        <end position="77"/>
    </location>
</feature>
<feature type="domain" description="VTT" evidence="9">
    <location>
        <begin position="35"/>
        <end position="154"/>
    </location>
</feature>
<evidence type="ECO:0000313" key="10">
    <source>
        <dbReference type="EMBL" id="MEO9248475.1"/>
    </source>
</evidence>
<evidence type="ECO:0000259" key="9">
    <source>
        <dbReference type="Pfam" id="PF09335"/>
    </source>
</evidence>
<feature type="transmembrane region" description="Helical" evidence="8">
    <location>
        <begin position="170"/>
        <end position="191"/>
    </location>
</feature>
<dbReference type="Proteomes" id="UP001484097">
    <property type="component" value="Unassembled WGS sequence"/>
</dbReference>
<dbReference type="PANTHER" id="PTHR42709">
    <property type="entry name" value="ALKALINE PHOSPHATASE LIKE PROTEIN"/>
    <property type="match status" value="1"/>
</dbReference>
<evidence type="ECO:0000256" key="8">
    <source>
        <dbReference type="SAM" id="Phobius"/>
    </source>
</evidence>
<evidence type="ECO:0000256" key="2">
    <source>
        <dbReference type="ARBA" id="ARBA00010792"/>
    </source>
</evidence>
<name>A0ABV0IJY4_9MICC</name>
<keyword evidence="6 8" id="KW-0472">Membrane</keyword>
<dbReference type="InterPro" id="IPR051311">
    <property type="entry name" value="DedA_domain"/>
</dbReference>
<gene>
    <name evidence="10" type="ORF">ABDK96_12365</name>
</gene>
<evidence type="ECO:0000313" key="11">
    <source>
        <dbReference type="Proteomes" id="UP001484097"/>
    </source>
</evidence>
<evidence type="ECO:0000256" key="3">
    <source>
        <dbReference type="ARBA" id="ARBA00022475"/>
    </source>
</evidence>
<dbReference type="PANTHER" id="PTHR42709:SF6">
    <property type="entry name" value="UNDECAPRENYL PHOSPHATE TRANSPORTER A"/>
    <property type="match status" value="1"/>
</dbReference>
<evidence type="ECO:0000256" key="1">
    <source>
        <dbReference type="ARBA" id="ARBA00004651"/>
    </source>
</evidence>
<feature type="transmembrane region" description="Helical" evidence="8">
    <location>
        <begin position="140"/>
        <end position="158"/>
    </location>
</feature>
<comment type="similarity">
    <text evidence="2">Belongs to the DedA family.</text>
</comment>
<dbReference type="EMBL" id="JBDXMX010000005">
    <property type="protein sequence ID" value="MEO9248475.1"/>
    <property type="molecule type" value="Genomic_DNA"/>
</dbReference>
<comment type="subcellular location">
    <subcellularLocation>
        <location evidence="1">Cell membrane</location>
        <topology evidence="1">Multi-pass membrane protein</topology>
    </subcellularLocation>
</comment>
<reference evidence="10 11" key="1">
    <citation type="submission" date="2024-05" db="EMBL/GenBank/DDBJ databases">
        <authorList>
            <person name="Yi C."/>
        </authorList>
    </citation>
    <scope>NUCLEOTIDE SEQUENCE [LARGE SCALE GENOMIC DNA]</scope>
    <source>
        <strain evidence="10 11">XS13</strain>
    </source>
</reference>